<dbReference type="EMBL" id="BJJW01000006">
    <property type="protein sequence ID" value="GDZ83927.1"/>
    <property type="molecule type" value="Genomic_DNA"/>
</dbReference>
<keyword evidence="4 5" id="KW-0131">Cell cycle</keyword>
<dbReference type="PANTHER" id="PTHR32432">
    <property type="entry name" value="CELL DIVISION PROTEIN FTSA-RELATED"/>
    <property type="match status" value="1"/>
</dbReference>
<protein>
    <recommendedName>
        <fullName evidence="5 6">Cell division protein FtsA</fullName>
    </recommendedName>
</protein>
<dbReference type="PANTHER" id="PTHR32432:SF4">
    <property type="entry name" value="CELL DIVISION PROTEIN FTSA"/>
    <property type="match status" value="1"/>
</dbReference>
<dbReference type="Pfam" id="PF14450">
    <property type="entry name" value="FtsA"/>
    <property type="match status" value="1"/>
</dbReference>
<gene>
    <name evidence="5 8" type="primary">ftsA</name>
    <name evidence="8" type="ORF">LCIT_11690</name>
</gene>
<dbReference type="InterPro" id="IPR043129">
    <property type="entry name" value="ATPase_NBD"/>
</dbReference>
<dbReference type="PIRSF" id="PIRSF003101">
    <property type="entry name" value="FtsA"/>
    <property type="match status" value="1"/>
</dbReference>
<evidence type="ECO:0000256" key="6">
    <source>
        <dbReference type="PIRNR" id="PIRNR003101"/>
    </source>
</evidence>
<evidence type="ECO:0000256" key="5">
    <source>
        <dbReference type="HAMAP-Rule" id="MF_02033"/>
    </source>
</evidence>
<dbReference type="Pfam" id="PF02491">
    <property type="entry name" value="SHS2_FTSA"/>
    <property type="match status" value="1"/>
</dbReference>
<dbReference type="Proteomes" id="UP000323274">
    <property type="component" value="Unassembled WGS sequence"/>
</dbReference>
<evidence type="ECO:0000313" key="9">
    <source>
        <dbReference type="Proteomes" id="UP000323274"/>
    </source>
</evidence>
<evidence type="ECO:0000256" key="1">
    <source>
        <dbReference type="ARBA" id="ARBA00022475"/>
    </source>
</evidence>
<dbReference type="Gene3D" id="3.30.420.40">
    <property type="match status" value="2"/>
</dbReference>
<dbReference type="GO" id="GO:0043093">
    <property type="term" value="P:FtsZ-dependent cytokinesis"/>
    <property type="evidence" value="ECO:0007669"/>
    <property type="project" value="UniProtKB-UniRule"/>
</dbReference>
<dbReference type="NCBIfam" id="TIGR01174">
    <property type="entry name" value="ftsA"/>
    <property type="match status" value="1"/>
</dbReference>
<dbReference type="AlphaFoldDB" id="A0A5A5TZ26"/>
<comment type="caution">
    <text evidence="8">The sequence shown here is derived from an EMBL/GenBank/DDBJ whole genome shotgun (WGS) entry which is preliminary data.</text>
</comment>
<keyword evidence="2 5" id="KW-0132">Cell division</keyword>
<dbReference type="SUPFAM" id="SSF53067">
    <property type="entry name" value="Actin-like ATPase domain"/>
    <property type="match status" value="2"/>
</dbReference>
<organism evidence="8 9">
    <name type="scientific">Leuconostoc citreum</name>
    <dbReference type="NCBI Taxonomy" id="33964"/>
    <lineage>
        <taxon>Bacteria</taxon>
        <taxon>Bacillati</taxon>
        <taxon>Bacillota</taxon>
        <taxon>Bacilli</taxon>
        <taxon>Lactobacillales</taxon>
        <taxon>Lactobacillaceae</taxon>
        <taxon>Leuconostoc</taxon>
    </lineage>
</organism>
<dbReference type="GO" id="GO:0032153">
    <property type="term" value="C:cell division site"/>
    <property type="evidence" value="ECO:0007669"/>
    <property type="project" value="UniProtKB-UniRule"/>
</dbReference>
<dbReference type="GO" id="GO:0009898">
    <property type="term" value="C:cytoplasmic side of plasma membrane"/>
    <property type="evidence" value="ECO:0007669"/>
    <property type="project" value="UniProtKB-UniRule"/>
</dbReference>
<evidence type="ECO:0000313" key="8">
    <source>
        <dbReference type="EMBL" id="GDZ83927.1"/>
    </source>
</evidence>
<comment type="similarity">
    <text evidence="5 6">Belongs to the FtsA/MreB family.</text>
</comment>
<proteinExistence type="inferred from homology"/>
<dbReference type="SMART" id="SM00842">
    <property type="entry name" value="FtsA"/>
    <property type="match status" value="1"/>
</dbReference>
<comment type="subunit">
    <text evidence="5">Self-interacts. Interacts with FtsZ.</text>
</comment>
<evidence type="ECO:0000256" key="2">
    <source>
        <dbReference type="ARBA" id="ARBA00022618"/>
    </source>
</evidence>
<evidence type="ECO:0000256" key="3">
    <source>
        <dbReference type="ARBA" id="ARBA00023136"/>
    </source>
</evidence>
<reference evidence="8 9" key="1">
    <citation type="submission" date="2019-04" db="EMBL/GenBank/DDBJ databases">
        <title>A pseudo-fructophilic Leuconostoc citreum strain F192-5 isolated from peel of satsuma mandarin: the first report for isolation and characterization of strain-dependent fructophilic-like characteristics.</title>
        <authorList>
            <person name="Maeno S."/>
            <person name="Tanizawa Y."/>
            <person name="Kajikawa A."/>
            <person name="Kanesaki Y."/>
            <person name="Kubota E."/>
            <person name="Arita M."/>
            <person name="Leon D."/>
            <person name="Endo A."/>
        </authorList>
    </citation>
    <scope>NUCLEOTIDE SEQUENCE [LARGE SCALE GENOMIC DNA]</scope>
    <source>
        <strain evidence="8 9">F192-5</strain>
    </source>
</reference>
<dbReference type="RefSeq" id="WP_004900473.1">
    <property type="nucleotide sequence ID" value="NZ_BJJW01000006.1"/>
</dbReference>
<sequence length="457" mass="49897">MNNSGVTVGLDIGTTSIKVVIAQTTGNQFNVIGAGNAPSRGLHKGVIVDIDATAGAIREAIDQAQEKANFQINEVVAGVPANQIEMLHVDGLVSIANQNKRITYEDVQHVAQQALSNSLPSDRDVIDLIAEEFSVDGFDGIKDPHEMIGVRLEMHGTAYLGPTKILDNTRMAIQKAGLTLREFVLAPLAVGTSILNDGEQDFGTVLIDLGGGQTTTSIIHDRKLKFNSVDLEGGDNVTKDISTVLSTSYANAEKLKRDYGFADPTQTNVKNEFAVEVVGDATPRTANEHYLSEIIAARLEQIFTRAFEPLNTVNGLNMPGGFVLTGGNAALPRMVDFAKTILGENVRLFVPDQIGLRHPSYTRAMAYAMFASRESMTQQVIKQVIMARHDDTSYVQPTSQVTSQAPVTYIETSESNTQAQGFDEYHYNSNQGNQIEQPKKGFFGRWMQTIKNLFRED</sequence>
<dbReference type="InterPro" id="IPR003494">
    <property type="entry name" value="SHS2_FtsA"/>
</dbReference>
<dbReference type="HAMAP" id="MF_02033">
    <property type="entry name" value="FtsA"/>
    <property type="match status" value="1"/>
</dbReference>
<keyword evidence="3 5" id="KW-0472">Membrane</keyword>
<name>A0A5A5TZ26_LEUCI</name>
<feature type="domain" description="SHS2" evidence="7">
    <location>
        <begin position="7"/>
        <end position="194"/>
    </location>
</feature>
<comment type="function">
    <text evidence="5 6">Cell division protein that is involved in the assembly of the Z ring. May serve as a membrane anchor for the Z ring.</text>
</comment>
<dbReference type="InterPro" id="IPR020823">
    <property type="entry name" value="Cell_div_FtsA"/>
</dbReference>
<dbReference type="InterPro" id="IPR050696">
    <property type="entry name" value="FtsA/MreB"/>
</dbReference>
<dbReference type="CDD" id="cd24048">
    <property type="entry name" value="ASKHA_NBD_FtsA"/>
    <property type="match status" value="1"/>
</dbReference>
<dbReference type="GeneID" id="61102538"/>
<accession>A0A5A5TZ26</accession>
<keyword evidence="1 5" id="KW-1003">Cell membrane</keyword>
<evidence type="ECO:0000259" key="7">
    <source>
        <dbReference type="SMART" id="SM00842"/>
    </source>
</evidence>
<evidence type="ECO:0000256" key="4">
    <source>
        <dbReference type="ARBA" id="ARBA00023306"/>
    </source>
</evidence>
<comment type="subcellular location">
    <subcellularLocation>
        <location evidence="5">Cell membrane</location>
        <topology evidence="5">Peripheral membrane protein</topology>
        <orientation evidence="5">Cytoplasmic side</orientation>
    </subcellularLocation>
    <text evidence="5">Localizes to the Z ring in an FtsZ-dependent manner. Targeted to the membrane through a conserved C-terminal amphipathic helix.</text>
</comment>